<keyword evidence="2" id="KW-1185">Reference proteome</keyword>
<name>A0ACB5T5W5_AMBMO</name>
<proteinExistence type="predicted"/>
<evidence type="ECO:0000313" key="2">
    <source>
        <dbReference type="Proteomes" id="UP001165064"/>
    </source>
</evidence>
<accession>A0ACB5T5W5</accession>
<sequence length="761" mass="84884">MSENNSNTTSTSNNKSLINKYSSVSWSTIYSSLDYYNSALSFKTSSENNTTNSNSNLTSNNSTTALAFHLGNSEEHAIPELGEDSIIFICGFFQLISQIAKNSIRARNELLKSDNYQLLHILADFLQNQGTPLIGQTLIVLSSLVNDDFNDRKTIWNILDGWIFDNRLIGPNSGSGTGSRALVGKNGVNKSGNVAIQDTFNLKLKTFNEVHGFACLISELMNPIEPQEQEQQLSFDPLDTVYPIDLGSRYRKQGVWIYVEYLSKDAFVKLFNSETTPEERDSLVSVILQFWERCLLQLDPELVLNSAACELKDLDNITMNKSIIRFLQSNPGSAVLNFLYDPKIHDLLFNVASLGIDKLNELPVNDKKSKIVTKTLQVLELLLQREKFFIDELLSILLLPDNPFHLPFNVGTSGYASFFEVLLIHLPFVAHVALYVGSSNLELARVSLCLFNRIVSSSTFNGGTNSVAGGNGSRKGNGSTQGGAGVDSNYTSLLNKNRILTMLETVDESTRIRYAFINQFESRLLNDRSIEDSRNVSLKLEILQLIDSNLFVGCSNATISHFLLGINTKNSMMSFGSELDEGTINSPRSLLDTFITVLKDTLTYLSNSTNVPYPPTRICSLILQILLKLCKSNLTGHLMLPYLRNQSLCLFLLQTTSKVYGDMTFWDGHKFEPNFSIENKFSTFGNHVLTLVDFITIRNLLLQLVSIELHAVSLSGSVSLLQSYVATLTNIDDHLSGSPKILELLDVLEFMPHQSEDRDLC</sequence>
<dbReference type="Proteomes" id="UP001165064">
    <property type="component" value="Unassembled WGS sequence"/>
</dbReference>
<comment type="caution">
    <text evidence="1">The sequence shown here is derived from an EMBL/GenBank/DDBJ whole genome shotgun (WGS) entry which is preliminary data.</text>
</comment>
<protein>
    <submittedName>
        <fullName evidence="1">Unnamed protein product</fullName>
    </submittedName>
</protein>
<organism evidence="1 2">
    <name type="scientific">Ambrosiozyma monospora</name>
    <name type="common">Yeast</name>
    <name type="synonym">Endomycopsis monosporus</name>
    <dbReference type="NCBI Taxonomy" id="43982"/>
    <lineage>
        <taxon>Eukaryota</taxon>
        <taxon>Fungi</taxon>
        <taxon>Dikarya</taxon>
        <taxon>Ascomycota</taxon>
        <taxon>Saccharomycotina</taxon>
        <taxon>Pichiomycetes</taxon>
        <taxon>Pichiales</taxon>
        <taxon>Pichiaceae</taxon>
        <taxon>Ambrosiozyma</taxon>
    </lineage>
</organism>
<evidence type="ECO:0000313" key="1">
    <source>
        <dbReference type="EMBL" id="GME82027.1"/>
    </source>
</evidence>
<reference evidence="1" key="1">
    <citation type="submission" date="2023-04" db="EMBL/GenBank/DDBJ databases">
        <title>Ambrosiozyma monospora NBRC 10751.</title>
        <authorList>
            <person name="Ichikawa N."/>
            <person name="Sato H."/>
            <person name="Tonouchi N."/>
        </authorList>
    </citation>
    <scope>NUCLEOTIDE SEQUENCE</scope>
    <source>
        <strain evidence="1">NBRC 10751</strain>
    </source>
</reference>
<gene>
    <name evidence="1" type="ORF">Amon02_000526800</name>
</gene>
<dbReference type="EMBL" id="BSXS01003836">
    <property type="protein sequence ID" value="GME82027.1"/>
    <property type="molecule type" value="Genomic_DNA"/>
</dbReference>